<proteinExistence type="predicted"/>
<dbReference type="AlphaFoldDB" id="A0AAE5LSU8"/>
<accession>A0AAE5LSU8</accession>
<dbReference type="RefSeq" id="WP_173715231.1">
    <property type="nucleotide sequence ID" value="NZ_JABTDW010000001.1"/>
</dbReference>
<organism evidence="1 2">
    <name type="scientific">Clostridium beijerinckii</name>
    <name type="common">Clostridium MP</name>
    <dbReference type="NCBI Taxonomy" id="1520"/>
    <lineage>
        <taxon>Bacteria</taxon>
        <taxon>Bacillati</taxon>
        <taxon>Bacillota</taxon>
        <taxon>Clostridia</taxon>
        <taxon>Eubacteriales</taxon>
        <taxon>Clostridiaceae</taxon>
        <taxon>Clostridium</taxon>
    </lineage>
</organism>
<evidence type="ECO:0000313" key="1">
    <source>
        <dbReference type="EMBL" id="NSB17191.1"/>
    </source>
</evidence>
<reference evidence="1" key="1">
    <citation type="submission" date="2020-06" db="EMBL/GenBank/DDBJ databases">
        <title>Genomic insights into acetone-butanol-ethanol (ABE) fermentation by sequencing solventogenic clostridia strains.</title>
        <authorList>
            <person name="Brown S."/>
        </authorList>
    </citation>
    <scope>NUCLEOTIDE SEQUENCE</scope>
    <source>
        <strain evidence="1">DJ123</strain>
    </source>
</reference>
<comment type="caution">
    <text evidence="1">The sequence shown here is derived from an EMBL/GenBank/DDBJ whole genome shotgun (WGS) entry which is preliminary data.</text>
</comment>
<protein>
    <submittedName>
        <fullName evidence="1">Uncharacterized protein</fullName>
    </submittedName>
</protein>
<evidence type="ECO:0000313" key="2">
    <source>
        <dbReference type="Proteomes" id="UP000822184"/>
    </source>
</evidence>
<name>A0AAE5LSU8_CLOBE</name>
<dbReference type="EMBL" id="JABTDW010000001">
    <property type="protein sequence ID" value="NSB17191.1"/>
    <property type="molecule type" value="Genomic_DNA"/>
</dbReference>
<dbReference type="Proteomes" id="UP000822184">
    <property type="component" value="Unassembled WGS sequence"/>
</dbReference>
<gene>
    <name evidence="1" type="ORF">BCD95_005450</name>
</gene>
<sequence>MDYEAFKDLKSFHEGGGDNVGVTVTSHKKLSLNVGGVIEMNKLRYINATSQLQMTKGNTSNGVLI</sequence>